<evidence type="ECO:0000256" key="1">
    <source>
        <dbReference type="ARBA" id="ARBA00005254"/>
    </source>
</evidence>
<evidence type="ECO:0000256" key="3">
    <source>
        <dbReference type="RuleBase" id="RU003707"/>
    </source>
</evidence>
<protein>
    <submittedName>
        <fullName evidence="4">Enoyl-CoA hydratase</fullName>
    </submittedName>
</protein>
<dbReference type="PANTHER" id="PTHR11941:SF54">
    <property type="entry name" value="ENOYL-COA HYDRATASE, MITOCHONDRIAL"/>
    <property type="match status" value="1"/>
</dbReference>
<dbReference type="InterPro" id="IPR001753">
    <property type="entry name" value="Enoyl-CoA_hydra/iso"/>
</dbReference>
<dbReference type="GO" id="GO:0006635">
    <property type="term" value="P:fatty acid beta-oxidation"/>
    <property type="evidence" value="ECO:0007669"/>
    <property type="project" value="TreeGrafter"/>
</dbReference>
<evidence type="ECO:0000256" key="2">
    <source>
        <dbReference type="ARBA" id="ARBA00023239"/>
    </source>
</evidence>
<dbReference type="InterPro" id="IPR029045">
    <property type="entry name" value="ClpP/crotonase-like_dom_sf"/>
</dbReference>
<dbReference type="Gene3D" id="3.90.226.10">
    <property type="entry name" value="2-enoyl-CoA Hydratase, Chain A, domain 1"/>
    <property type="match status" value="1"/>
</dbReference>
<accession>A0A9Q5N7J0</accession>
<comment type="caution">
    <text evidence="4">The sequence shown here is derived from an EMBL/GenBank/DDBJ whole genome shotgun (WGS) entry which is preliminary data.</text>
</comment>
<dbReference type="GO" id="GO:0005739">
    <property type="term" value="C:mitochondrion"/>
    <property type="evidence" value="ECO:0007669"/>
    <property type="project" value="TreeGrafter"/>
</dbReference>
<proteinExistence type="inferred from homology"/>
<dbReference type="AlphaFoldDB" id="A0A9Q5N7J0"/>
<organism evidence="4 5">
    <name type="scientific">Sanghuangporus baumii</name>
    <name type="common">Phellinus baumii</name>
    <dbReference type="NCBI Taxonomy" id="108892"/>
    <lineage>
        <taxon>Eukaryota</taxon>
        <taxon>Fungi</taxon>
        <taxon>Dikarya</taxon>
        <taxon>Basidiomycota</taxon>
        <taxon>Agaricomycotina</taxon>
        <taxon>Agaricomycetes</taxon>
        <taxon>Hymenochaetales</taxon>
        <taxon>Hymenochaetaceae</taxon>
        <taxon>Sanghuangporus</taxon>
    </lineage>
</organism>
<dbReference type="PANTHER" id="PTHR11941">
    <property type="entry name" value="ENOYL-COA HYDRATASE-RELATED"/>
    <property type="match status" value="1"/>
</dbReference>
<dbReference type="Pfam" id="PF00378">
    <property type="entry name" value="ECH_1"/>
    <property type="match status" value="1"/>
</dbReference>
<dbReference type="FunFam" id="3.90.226.10:FF:000009">
    <property type="entry name" value="Carnitinyl-CoA dehydratase"/>
    <property type="match status" value="1"/>
</dbReference>
<dbReference type="PROSITE" id="PS00166">
    <property type="entry name" value="ENOYL_COA_HYDRATASE"/>
    <property type="match status" value="1"/>
</dbReference>
<evidence type="ECO:0000313" key="5">
    <source>
        <dbReference type="Proteomes" id="UP000757232"/>
    </source>
</evidence>
<dbReference type="SUPFAM" id="SSF52096">
    <property type="entry name" value="ClpP/crotonase"/>
    <property type="match status" value="1"/>
</dbReference>
<dbReference type="CDD" id="cd06558">
    <property type="entry name" value="crotonase-like"/>
    <property type="match status" value="1"/>
</dbReference>
<dbReference type="OrthoDB" id="2018133at2759"/>
<dbReference type="GO" id="GO:0016829">
    <property type="term" value="F:lyase activity"/>
    <property type="evidence" value="ECO:0007669"/>
    <property type="project" value="UniProtKB-KW"/>
</dbReference>
<reference evidence="4" key="1">
    <citation type="submission" date="2016-06" db="EMBL/GenBank/DDBJ databases">
        <title>Draft Genome sequence of the fungus Inonotus baumii.</title>
        <authorList>
            <person name="Zhu H."/>
            <person name="Lin W."/>
        </authorList>
    </citation>
    <scope>NUCLEOTIDE SEQUENCE</scope>
    <source>
        <strain evidence="4">821</strain>
    </source>
</reference>
<dbReference type="InterPro" id="IPR018376">
    <property type="entry name" value="Enoyl-CoA_hyd/isom_CS"/>
</dbReference>
<keyword evidence="2" id="KW-0456">Lyase</keyword>
<dbReference type="Gene3D" id="1.10.12.10">
    <property type="entry name" value="Lyase 2-enoyl-coa Hydratase, Chain A, domain 2"/>
    <property type="match status" value="1"/>
</dbReference>
<keyword evidence="5" id="KW-1185">Reference proteome</keyword>
<comment type="similarity">
    <text evidence="1 3">Belongs to the enoyl-CoA hydratase/isomerase family.</text>
</comment>
<evidence type="ECO:0000313" key="4">
    <source>
        <dbReference type="EMBL" id="OCB89867.1"/>
    </source>
</evidence>
<gene>
    <name evidence="4" type="ORF">A7U60_g2896</name>
</gene>
<dbReference type="InterPro" id="IPR014748">
    <property type="entry name" value="Enoyl-CoA_hydra_C"/>
</dbReference>
<name>A0A9Q5N7J0_SANBA</name>
<sequence>MSLVLVSTIENVGLITLNRPDSANALSSALVDQLIHALKTFENNPEVGAIVLTGSGNSFSGGADVTELQGLTIINAYLQKPFKNLNDVIADTRKPLIAAVNGKARGGGCEIAMMCDIIYAASSATFSQPEVSVGLVPGAGGTQRLIRAIGKSKAMEMIIAGEATSAQEAERTGLVAKVFPDDDFIPEVLKIAQRISSYSRPVVAMAKEAVNHAQESSLQAGLAFERLLHFAVCLDDAKQGMAAFMESTGARRSGH</sequence>
<dbReference type="Proteomes" id="UP000757232">
    <property type="component" value="Unassembled WGS sequence"/>
</dbReference>
<dbReference type="EMBL" id="LNZH02000146">
    <property type="protein sequence ID" value="OCB89867.1"/>
    <property type="molecule type" value="Genomic_DNA"/>
</dbReference>